<dbReference type="EMBL" id="MVHR01000009">
    <property type="protein sequence ID" value="ORA74665.1"/>
    <property type="molecule type" value="Genomic_DNA"/>
</dbReference>
<gene>
    <name evidence="1" type="ORF">BST25_08835</name>
</gene>
<keyword evidence="2" id="KW-1185">Reference proteome</keyword>
<dbReference type="RefSeq" id="WP_083073633.1">
    <property type="nucleotide sequence ID" value="NZ_AP022615.1"/>
</dbReference>
<dbReference type="AlphaFoldDB" id="A0A1X0DQN0"/>
<comment type="caution">
    <text evidence="1">The sequence shown here is derived from an EMBL/GenBank/DDBJ whole genome shotgun (WGS) entry which is preliminary data.</text>
</comment>
<evidence type="ECO:0000313" key="2">
    <source>
        <dbReference type="Proteomes" id="UP000192566"/>
    </source>
</evidence>
<accession>A0A1X0DQN0</accession>
<organism evidence="1 2">
    <name type="scientific">Mycobacterium heidelbergense</name>
    <dbReference type="NCBI Taxonomy" id="53376"/>
    <lineage>
        <taxon>Bacteria</taxon>
        <taxon>Bacillati</taxon>
        <taxon>Actinomycetota</taxon>
        <taxon>Actinomycetes</taxon>
        <taxon>Mycobacteriales</taxon>
        <taxon>Mycobacteriaceae</taxon>
        <taxon>Mycobacterium</taxon>
        <taxon>Mycobacterium simiae complex</taxon>
    </lineage>
</organism>
<dbReference type="Proteomes" id="UP000192566">
    <property type="component" value="Unassembled WGS sequence"/>
</dbReference>
<proteinExistence type="predicted"/>
<dbReference type="OrthoDB" id="4774274at2"/>
<protein>
    <submittedName>
        <fullName evidence="1">Uncharacterized protein</fullName>
    </submittedName>
</protein>
<name>A0A1X0DQN0_MYCHE</name>
<reference evidence="1 2" key="1">
    <citation type="submission" date="2017-02" db="EMBL/GenBank/DDBJ databases">
        <title>The new phylogeny of genus Mycobacterium.</title>
        <authorList>
            <person name="Tortoli E."/>
            <person name="Trovato A."/>
            <person name="Cirillo D.M."/>
        </authorList>
    </citation>
    <scope>NUCLEOTIDE SEQUENCE [LARGE SCALE GENOMIC DNA]</scope>
    <source>
        <strain evidence="1 2">DSM 44471</strain>
    </source>
</reference>
<evidence type="ECO:0000313" key="1">
    <source>
        <dbReference type="EMBL" id="ORA74665.1"/>
    </source>
</evidence>
<sequence>MQAQLDDLQNHDSFAVGALKGLREEATNPGMILTMWREPIDYRAPIPQAPDRVVNPPWLGELKATGKRRKGKAGLEWRLYFSEPIETSNLVVACGLGWKDPAESAQEGTTRQQTSIRAAMGLFKRYCRESKQTYPPFEPR</sequence>